<gene>
    <name evidence="2" type="ORF">GTW58_04805</name>
</gene>
<dbReference type="AlphaFoldDB" id="A0A846TU11"/>
<reference evidence="2 3" key="1">
    <citation type="submission" date="2020-02" db="EMBL/GenBank/DDBJ databases">
        <authorList>
            <person name="Sun Q."/>
        </authorList>
    </citation>
    <scope>NUCLEOTIDE SEQUENCE [LARGE SCALE GENOMIC DNA]</scope>
    <source>
        <strain evidence="2 3">YIM 13062</strain>
    </source>
</reference>
<keyword evidence="3" id="KW-1185">Reference proteome</keyword>
<keyword evidence="1" id="KW-1133">Transmembrane helix</keyword>
<organism evidence="2 3">
    <name type="scientific">Kocuria subflava</name>
    <dbReference type="NCBI Taxonomy" id="1736139"/>
    <lineage>
        <taxon>Bacteria</taxon>
        <taxon>Bacillati</taxon>
        <taxon>Actinomycetota</taxon>
        <taxon>Actinomycetes</taxon>
        <taxon>Micrococcales</taxon>
        <taxon>Micrococcaceae</taxon>
        <taxon>Kocuria</taxon>
    </lineage>
</organism>
<dbReference type="Proteomes" id="UP000521379">
    <property type="component" value="Unassembled WGS sequence"/>
</dbReference>
<feature type="transmembrane region" description="Helical" evidence="1">
    <location>
        <begin position="55"/>
        <end position="75"/>
    </location>
</feature>
<name>A0A846TU11_9MICC</name>
<accession>A0A846TU11</accession>
<keyword evidence="1" id="KW-0472">Membrane</keyword>
<evidence type="ECO:0000313" key="3">
    <source>
        <dbReference type="Proteomes" id="UP000521379"/>
    </source>
</evidence>
<keyword evidence="1" id="KW-0812">Transmembrane</keyword>
<comment type="caution">
    <text evidence="2">The sequence shown here is derived from an EMBL/GenBank/DDBJ whole genome shotgun (WGS) entry which is preliminary data.</text>
</comment>
<protein>
    <submittedName>
        <fullName evidence="2">Uncharacterized protein</fullName>
    </submittedName>
</protein>
<feature type="transmembrane region" description="Helical" evidence="1">
    <location>
        <begin position="20"/>
        <end position="43"/>
    </location>
</feature>
<evidence type="ECO:0000256" key="1">
    <source>
        <dbReference type="SAM" id="Phobius"/>
    </source>
</evidence>
<evidence type="ECO:0000313" key="2">
    <source>
        <dbReference type="EMBL" id="NKE09272.1"/>
    </source>
</evidence>
<dbReference type="EMBL" id="JAAVUN010000006">
    <property type="protein sequence ID" value="NKE09272.1"/>
    <property type="molecule type" value="Genomic_DNA"/>
</dbReference>
<proteinExistence type="predicted"/>
<sequence length="203" mass="22732">MDQLERGGRVSFGATRHRQFFTLILLVMVAVLFGALVVAVVIGSGGFQTATREPALWLALVIATASCMACEPAVLKTRTRHRLVITQGGFFQETRTSAGRRTMPMVRWMDVNEIWIRWIGVFRPSASTMLACYTLTPEAELTSRRRFGERMEAMRRTDSASGDEVHALPISCGARQIDVVEVMRRAHVIYGPSAWQDPHLVRP</sequence>